<evidence type="ECO:0000256" key="7">
    <source>
        <dbReference type="ARBA" id="ARBA00022679"/>
    </source>
</evidence>
<keyword evidence="8" id="KW-0949">S-adenosyl-L-methionine</keyword>
<evidence type="ECO:0000256" key="3">
    <source>
        <dbReference type="ARBA" id="ARBA00004991"/>
    </source>
</evidence>
<evidence type="ECO:0000256" key="5">
    <source>
        <dbReference type="ARBA" id="ARBA00022516"/>
    </source>
</evidence>
<comment type="pathway">
    <text evidence="2">Lipid metabolism; sphingolipid metabolism.</text>
</comment>
<dbReference type="AlphaFoldDB" id="A0A2A9N5Z9"/>
<dbReference type="EC" id="2.1.1.317" evidence="14"/>
<reference evidence="16 17" key="1">
    <citation type="submission" date="2014-02" db="EMBL/GenBank/DDBJ databases">
        <title>Transposable element dynamics among asymbiotic and ectomycorrhizal Amanita fungi.</title>
        <authorList>
            <consortium name="DOE Joint Genome Institute"/>
            <person name="Hess J."/>
            <person name="Skrede I."/>
            <person name="Wolfe B."/>
            <person name="LaButti K."/>
            <person name="Ohm R.A."/>
            <person name="Grigoriev I.V."/>
            <person name="Pringle A."/>
        </authorList>
    </citation>
    <scope>NUCLEOTIDE SEQUENCE [LARGE SCALE GENOMIC DNA]</scope>
    <source>
        <strain evidence="16 17">SKay4041</strain>
    </source>
</reference>
<evidence type="ECO:0000256" key="1">
    <source>
        <dbReference type="ARBA" id="ARBA00004141"/>
    </source>
</evidence>
<keyword evidence="10" id="KW-0746">Sphingolipid metabolism</keyword>
<evidence type="ECO:0000256" key="10">
    <source>
        <dbReference type="ARBA" id="ARBA00022919"/>
    </source>
</evidence>
<sequence>MSSSSVRVTNVPAIKNAPLVGLAEGNGSFNNYHLAALVLGVPYVLKSILPFVNRGGFKTYLFLVVLTGVPTTIAYWTLNSLYGSRKNEKVHLPGKNIEEYITIKDVELKNMYKGREKIPMQVFHDAYFDGKIDFKDDIMDVLEARLDWAKMNFTPELFKYVLTEFLPEVVVHSQNQDEEQVRGHYDRGDDFYSWFLGPRMIYTSGIISNPDIEESLETLQDNKLAVVCSKLDLKPNDRLLDIGCGWGTLVAYAAKNFGCDVTGVTLGKNQAKFGEARIEQYGVSERARILCCDYREIPAGKGAYTKIVSLEMAEHVGVRRYSKFLRQVYDLLDDDGIFVFQVAGIRPSWQYEDLIWGLFMNKYVFPGADASCSLGWVINQLEAAGFEIKNVDVLGVHYSATIYRWYQNWVSNKDKVVEKYGDRWFRIWVFFLAYSTIISRQGSASVFQITMHKNLNAYHRVKGVQNHASIKIQLDQEPVYVSFFNSCNHKSSTFLPA</sequence>
<keyword evidence="9 15" id="KW-0812">Transmembrane</keyword>
<evidence type="ECO:0000256" key="13">
    <source>
        <dbReference type="ARBA" id="ARBA00023136"/>
    </source>
</evidence>
<evidence type="ECO:0000256" key="4">
    <source>
        <dbReference type="ARBA" id="ARBA00010815"/>
    </source>
</evidence>
<accession>A0A2A9N5Z9</accession>
<comment type="pathway">
    <text evidence="3">Sphingolipid metabolism.</text>
</comment>
<evidence type="ECO:0000256" key="9">
    <source>
        <dbReference type="ARBA" id="ARBA00022692"/>
    </source>
</evidence>
<dbReference type="OrthoDB" id="412182at2759"/>
<keyword evidence="12" id="KW-0443">Lipid metabolism</keyword>
<dbReference type="PANTHER" id="PTHR45197:SF1">
    <property type="entry name" value="SPHINGOLIPID C9-METHYLTRANSFERASE A-RELATED"/>
    <property type="match status" value="1"/>
</dbReference>
<dbReference type="Gene3D" id="3.40.50.150">
    <property type="entry name" value="Vaccinia Virus protein VP39"/>
    <property type="match status" value="1"/>
</dbReference>
<feature type="transmembrane region" description="Helical" evidence="15">
    <location>
        <begin position="59"/>
        <end position="78"/>
    </location>
</feature>
<organism evidence="16 17">
    <name type="scientific">Amanita thiersii Skay4041</name>
    <dbReference type="NCBI Taxonomy" id="703135"/>
    <lineage>
        <taxon>Eukaryota</taxon>
        <taxon>Fungi</taxon>
        <taxon>Dikarya</taxon>
        <taxon>Basidiomycota</taxon>
        <taxon>Agaricomycotina</taxon>
        <taxon>Agaricomycetes</taxon>
        <taxon>Agaricomycetidae</taxon>
        <taxon>Agaricales</taxon>
        <taxon>Pluteineae</taxon>
        <taxon>Amanitaceae</taxon>
        <taxon>Amanita</taxon>
    </lineage>
</organism>
<dbReference type="InterPro" id="IPR052290">
    <property type="entry name" value="Sphingo_C9-MT"/>
</dbReference>
<dbReference type="GO" id="GO:0032259">
    <property type="term" value="P:methylation"/>
    <property type="evidence" value="ECO:0007669"/>
    <property type="project" value="UniProtKB-KW"/>
</dbReference>
<dbReference type="Proteomes" id="UP000242287">
    <property type="component" value="Unassembled WGS sequence"/>
</dbReference>
<keyword evidence="5" id="KW-0444">Lipid biosynthesis</keyword>
<dbReference type="InterPro" id="IPR029063">
    <property type="entry name" value="SAM-dependent_MTases_sf"/>
</dbReference>
<comment type="subcellular location">
    <subcellularLocation>
        <location evidence="1">Membrane</location>
        <topology evidence="1">Multi-pass membrane protein</topology>
    </subcellularLocation>
</comment>
<name>A0A2A9N5Z9_9AGAR</name>
<keyword evidence="6" id="KW-0489">Methyltransferase</keyword>
<dbReference type="GO" id="GO:0006665">
    <property type="term" value="P:sphingolipid metabolic process"/>
    <property type="evidence" value="ECO:0007669"/>
    <property type="project" value="UniProtKB-KW"/>
</dbReference>
<gene>
    <name evidence="16" type="ORF">AMATHDRAFT_163695</name>
</gene>
<evidence type="ECO:0000313" key="17">
    <source>
        <dbReference type="Proteomes" id="UP000242287"/>
    </source>
</evidence>
<keyword evidence="17" id="KW-1185">Reference proteome</keyword>
<dbReference type="SUPFAM" id="SSF53335">
    <property type="entry name" value="S-adenosyl-L-methionine-dependent methyltransferases"/>
    <property type="match status" value="1"/>
</dbReference>
<evidence type="ECO:0000256" key="15">
    <source>
        <dbReference type="SAM" id="Phobius"/>
    </source>
</evidence>
<dbReference type="CDD" id="cd02440">
    <property type="entry name" value="AdoMet_MTases"/>
    <property type="match status" value="1"/>
</dbReference>
<evidence type="ECO:0000256" key="14">
    <source>
        <dbReference type="ARBA" id="ARBA00039020"/>
    </source>
</evidence>
<dbReference type="PANTHER" id="PTHR45197">
    <property type="entry name" value="SYNTHASE, PUTATIVE (AFU_ORTHOLOGUE AFUA_7G04190)-RELATED"/>
    <property type="match status" value="1"/>
</dbReference>
<evidence type="ECO:0000256" key="12">
    <source>
        <dbReference type="ARBA" id="ARBA00023098"/>
    </source>
</evidence>
<dbReference type="GO" id="GO:0016020">
    <property type="term" value="C:membrane"/>
    <property type="evidence" value="ECO:0007669"/>
    <property type="project" value="UniProtKB-SubCell"/>
</dbReference>
<dbReference type="Pfam" id="PF02353">
    <property type="entry name" value="CMAS"/>
    <property type="match status" value="1"/>
</dbReference>
<proteinExistence type="inferred from homology"/>
<evidence type="ECO:0000256" key="6">
    <source>
        <dbReference type="ARBA" id="ARBA00022603"/>
    </source>
</evidence>
<evidence type="ECO:0000313" key="16">
    <source>
        <dbReference type="EMBL" id="PFH45025.1"/>
    </source>
</evidence>
<protein>
    <recommendedName>
        <fullName evidence="14">sphingolipid C(9)-methyltransferase</fullName>
        <ecNumber evidence="14">2.1.1.317</ecNumber>
    </recommendedName>
</protein>
<dbReference type="GO" id="GO:0008168">
    <property type="term" value="F:methyltransferase activity"/>
    <property type="evidence" value="ECO:0007669"/>
    <property type="project" value="UniProtKB-KW"/>
</dbReference>
<keyword evidence="11 15" id="KW-1133">Transmembrane helix</keyword>
<evidence type="ECO:0000256" key="11">
    <source>
        <dbReference type="ARBA" id="ARBA00022989"/>
    </source>
</evidence>
<feature type="transmembrane region" description="Helical" evidence="15">
    <location>
        <begin position="32"/>
        <end position="52"/>
    </location>
</feature>
<keyword evidence="7" id="KW-0808">Transferase</keyword>
<evidence type="ECO:0000256" key="8">
    <source>
        <dbReference type="ARBA" id="ARBA00022691"/>
    </source>
</evidence>
<dbReference type="STRING" id="703135.A0A2A9N5Z9"/>
<evidence type="ECO:0000256" key="2">
    <source>
        <dbReference type="ARBA" id="ARBA00004760"/>
    </source>
</evidence>
<keyword evidence="13 15" id="KW-0472">Membrane</keyword>
<dbReference type="EMBL" id="KZ302612">
    <property type="protein sequence ID" value="PFH45025.1"/>
    <property type="molecule type" value="Genomic_DNA"/>
</dbReference>
<comment type="similarity">
    <text evidence="4">Belongs to the CFA/CMAS family.</text>
</comment>